<protein>
    <submittedName>
        <fullName evidence="2">AraC family transcriptional regulator</fullName>
    </submittedName>
</protein>
<dbReference type="Pfam" id="PF06445">
    <property type="entry name" value="GyrI-like"/>
    <property type="match status" value="1"/>
</dbReference>
<dbReference type="InterPro" id="IPR029442">
    <property type="entry name" value="GyrI-like"/>
</dbReference>
<reference evidence="2" key="1">
    <citation type="submission" date="2020-02" db="EMBL/GenBank/DDBJ databases">
        <title>Bacillus sedimentmangrovi sp. nov., isolated from sediment of the mangrove ecosystem.</title>
        <authorList>
            <person name="Liu G."/>
        </authorList>
    </citation>
    <scope>NUCLEOTIDE SEQUENCE [LARGE SCALE GENOMIC DNA]</scope>
    <source>
        <strain evidence="2">SgZ-7</strain>
    </source>
</reference>
<feature type="domain" description="AraC effector-binding" evidence="1">
    <location>
        <begin position="1"/>
        <end position="152"/>
    </location>
</feature>
<dbReference type="InterPro" id="IPR010499">
    <property type="entry name" value="AraC_E-bd"/>
</dbReference>
<sequence length="155" mass="18433">MDIKVVEKEEMKVVGISWSGDHSQRTIIPQLFDEMEKRLHDIAYKTDEPVFIAPFHSRETDLTYYVMAPVEKLDDIPEGMSGFTIPKKYYVHTTHVGRFEEIKNTYHHIYAWMKEYGYDQDYQALSLEVYKHEHVLQNKAGDLHFDIYLPVKIYK</sequence>
<dbReference type="AlphaFoldDB" id="A0A6B3TP42"/>
<keyword evidence="3" id="KW-1185">Reference proteome</keyword>
<dbReference type="InterPro" id="IPR011256">
    <property type="entry name" value="Reg_factor_effector_dom_sf"/>
</dbReference>
<dbReference type="PANTHER" id="PTHR36444">
    <property type="entry name" value="TRANSCRIPTIONAL REGULATOR PROTEIN YOBU-RELATED"/>
    <property type="match status" value="1"/>
</dbReference>
<gene>
    <name evidence="2" type="ORF">G4Z05_04290</name>
</gene>
<dbReference type="RefSeq" id="WP_163250619.1">
    <property type="nucleotide sequence ID" value="NZ_JAAIUV010000004.1"/>
</dbReference>
<dbReference type="Proteomes" id="UP000481621">
    <property type="component" value="Unassembled WGS sequence"/>
</dbReference>
<name>A0A6B3TP42_9BACI</name>
<evidence type="ECO:0000313" key="3">
    <source>
        <dbReference type="Proteomes" id="UP000481621"/>
    </source>
</evidence>
<dbReference type="SUPFAM" id="SSF55136">
    <property type="entry name" value="Probable bacterial effector-binding domain"/>
    <property type="match status" value="1"/>
</dbReference>
<dbReference type="SMART" id="SM00871">
    <property type="entry name" value="AraC_E_bind"/>
    <property type="match status" value="1"/>
</dbReference>
<proteinExistence type="predicted"/>
<evidence type="ECO:0000259" key="1">
    <source>
        <dbReference type="SMART" id="SM00871"/>
    </source>
</evidence>
<dbReference type="EMBL" id="JAAIUV010000004">
    <property type="protein sequence ID" value="NEX78109.1"/>
    <property type="molecule type" value="Genomic_DNA"/>
</dbReference>
<organism evidence="2 3">
    <name type="scientific">Neobacillus thermocopriae</name>
    <dbReference type="NCBI Taxonomy" id="1215031"/>
    <lineage>
        <taxon>Bacteria</taxon>
        <taxon>Bacillati</taxon>
        <taxon>Bacillota</taxon>
        <taxon>Bacilli</taxon>
        <taxon>Bacillales</taxon>
        <taxon>Bacillaceae</taxon>
        <taxon>Neobacillus</taxon>
    </lineage>
</organism>
<dbReference type="PANTHER" id="PTHR36444:SF2">
    <property type="entry name" value="TRANSCRIPTIONAL REGULATOR PROTEIN YOBU-RELATED"/>
    <property type="match status" value="1"/>
</dbReference>
<evidence type="ECO:0000313" key="2">
    <source>
        <dbReference type="EMBL" id="NEX78109.1"/>
    </source>
</evidence>
<dbReference type="InterPro" id="IPR053182">
    <property type="entry name" value="YobU-like_regulator"/>
</dbReference>
<accession>A0A6B3TP42</accession>
<dbReference type="Gene3D" id="3.20.80.10">
    <property type="entry name" value="Regulatory factor, effector binding domain"/>
    <property type="match status" value="1"/>
</dbReference>
<comment type="caution">
    <text evidence="2">The sequence shown here is derived from an EMBL/GenBank/DDBJ whole genome shotgun (WGS) entry which is preliminary data.</text>
</comment>